<dbReference type="InterPro" id="IPR026685">
    <property type="entry name" value="HSPA12A_NBD"/>
</dbReference>
<proteinExistence type="predicted"/>
<evidence type="ECO:0000313" key="3">
    <source>
        <dbReference type="Proteomes" id="UP000694558"/>
    </source>
</evidence>
<accession>A0A8D3BP73</accession>
<dbReference type="Gene3D" id="3.30.420.40">
    <property type="match status" value="2"/>
</dbReference>
<feature type="region of interest" description="Disordered" evidence="1">
    <location>
        <begin position="1"/>
        <end position="31"/>
    </location>
</feature>
<evidence type="ECO:0000313" key="2">
    <source>
        <dbReference type="Ensembl" id="ENSSMAP00000036831.1"/>
    </source>
</evidence>
<dbReference type="Ensembl" id="ENSSMAT00000044061.1">
    <property type="protein sequence ID" value="ENSSMAP00000036831.1"/>
    <property type="gene ID" value="ENSSMAG00000016608.2"/>
</dbReference>
<dbReference type="GeneTree" id="ENSGT00940000154551"/>
<gene>
    <name evidence="2" type="primary">HSPA12A</name>
</gene>
<evidence type="ECO:0000256" key="1">
    <source>
        <dbReference type="SAM" id="MobiDB-lite"/>
    </source>
</evidence>
<dbReference type="PANTHER" id="PTHR14187:SF46">
    <property type="entry name" value="HEAT SHOCK 70 KDA PROTEIN 12A"/>
    <property type="match status" value="1"/>
</dbReference>
<dbReference type="SUPFAM" id="SSF53067">
    <property type="entry name" value="Actin-like ATPase domain"/>
    <property type="match status" value="2"/>
</dbReference>
<dbReference type="Gene3D" id="3.90.640.10">
    <property type="entry name" value="Actin, Chain A, domain 4"/>
    <property type="match status" value="1"/>
</dbReference>
<protein>
    <submittedName>
        <fullName evidence="2">Heat shock protein 12A</fullName>
    </submittedName>
</protein>
<dbReference type="FunFam" id="3.30.420.40:FF:000061">
    <property type="entry name" value="Heat shock protein family A (Hsp70) member 12A"/>
    <property type="match status" value="1"/>
</dbReference>
<dbReference type="RefSeq" id="XP_035461186.1">
    <property type="nucleotide sequence ID" value="XM_035605293.2"/>
</dbReference>
<name>A0A8D3BP73_SCOMX</name>
<dbReference type="InterPro" id="IPR043129">
    <property type="entry name" value="ATPase_NBD"/>
</dbReference>
<reference evidence="2" key="1">
    <citation type="submission" date="2023-05" db="EMBL/GenBank/DDBJ databases">
        <title>High-quality long-read genome of Scophthalmus maximus.</title>
        <authorList>
            <person name="Lien S."/>
            <person name="Martinez P."/>
        </authorList>
    </citation>
    <scope>NUCLEOTIDE SEQUENCE [LARGE SCALE GENOMIC DNA]</scope>
</reference>
<dbReference type="CDD" id="cd11735">
    <property type="entry name" value="ASKHA_NBD_HSP70_HSPA12A"/>
    <property type="match status" value="1"/>
</dbReference>
<dbReference type="CTD" id="259217"/>
<organism evidence="2 3">
    <name type="scientific">Scophthalmus maximus</name>
    <name type="common">Turbot</name>
    <name type="synonym">Psetta maxima</name>
    <dbReference type="NCBI Taxonomy" id="52904"/>
    <lineage>
        <taxon>Eukaryota</taxon>
        <taxon>Metazoa</taxon>
        <taxon>Chordata</taxon>
        <taxon>Craniata</taxon>
        <taxon>Vertebrata</taxon>
        <taxon>Euteleostomi</taxon>
        <taxon>Actinopterygii</taxon>
        <taxon>Neopterygii</taxon>
        <taxon>Teleostei</taxon>
        <taxon>Neoteleostei</taxon>
        <taxon>Acanthomorphata</taxon>
        <taxon>Carangaria</taxon>
        <taxon>Pleuronectiformes</taxon>
        <taxon>Pleuronectoidei</taxon>
        <taxon>Scophthalmidae</taxon>
        <taxon>Scophthalmus</taxon>
    </lineage>
</organism>
<dbReference type="AlphaFoldDB" id="A0A8D3BP73"/>
<dbReference type="PANTHER" id="PTHR14187">
    <property type="entry name" value="ALPHA KINASE/ELONGATION FACTOR 2 KINASE"/>
    <property type="match status" value="1"/>
</dbReference>
<dbReference type="GeneID" id="118283396"/>
<dbReference type="Proteomes" id="UP000694558">
    <property type="component" value="Chromosome 15"/>
</dbReference>
<sequence length="655" mass="73361">MANPSPAKSMGDPGITPLSPSHTQQDDTDGVESQQSFVVVVAIDFGTTSSGYAYAFTKEPECIHTMRRWEGGDPGVSNQKTPTTILLTPDRKFHSFGYAARDFYHDLDPSESKQWLYLEKFKMKLHTTPNLSINTDLHAANGKRVKALDIFAYALAFFKEQALKELSDQMGGDFDNNDVRWVITVPAIWKMPAKQFMREAAYKSGLVSRENPEQLIIALEPEAASIYCRKLRLHQMVDLCTHTTQNGFSPTDNGGSAASQAKEHVRRNRQSRTFLVENVIGELWSELEEGDRYVVVDCGGGTVDLTVHQIRLPEGHLKELYKASGGPYGSIGIDYEFEKLLCRIFGQDFIDQFKIKRPAAWVDLMIAFESRKRAAAPERTNPLNINLPFSFIDYYKKFRGHSVEHALRKSNVDFVKWSSQGMLRMSPDAMNSLFKPTIDHIIQHLTELFEKPEVCNIKFLFLVGGFAESPLLQQAVQNMLQGRSRIIIPHDVGLTILKGAVLFGLDPSVIKVRRSPLTYGVGVLNRFVEGKHPPEKLLVKDGTRWCTDVFDTFIAADQSVALGENVKRSYTPAKPSQQVIVIHVYCSEKESVGFISEPGVRKCGTLRLDVSGTESAAPRREIQTLMQFGDTEIRAMAVDVSTGRTVKASIDFLSH</sequence>
<reference evidence="2" key="2">
    <citation type="submission" date="2025-08" db="UniProtKB">
        <authorList>
            <consortium name="Ensembl"/>
        </authorList>
    </citation>
    <scope>IDENTIFICATION</scope>
</reference>